<reference evidence="1" key="2">
    <citation type="submission" date="2022-01" db="EMBL/GenBank/DDBJ databases">
        <authorList>
            <person name="Yamashiro T."/>
            <person name="Shiraishi A."/>
            <person name="Satake H."/>
            <person name="Nakayama K."/>
        </authorList>
    </citation>
    <scope>NUCLEOTIDE SEQUENCE</scope>
</reference>
<reference evidence="1" key="1">
    <citation type="journal article" date="2022" name="Int. J. Mol. Sci.">
        <title>Draft Genome of Tanacetum Coccineum: Genomic Comparison of Closely Related Tanacetum-Family Plants.</title>
        <authorList>
            <person name="Yamashiro T."/>
            <person name="Shiraishi A."/>
            <person name="Nakayama K."/>
            <person name="Satake H."/>
        </authorList>
    </citation>
    <scope>NUCLEOTIDE SEQUENCE</scope>
</reference>
<evidence type="ECO:0000313" key="2">
    <source>
        <dbReference type="Proteomes" id="UP001151760"/>
    </source>
</evidence>
<dbReference type="Proteomes" id="UP001151760">
    <property type="component" value="Unassembled WGS sequence"/>
</dbReference>
<accession>A0ABQ5FBL8</accession>
<protein>
    <submittedName>
        <fullName evidence="1">Uncharacterized protein</fullName>
    </submittedName>
</protein>
<sequence length="219" mass="25152">MNPWNDSISAHSSNYQMKLEKALTNFDSHQEKRLSSLRTQIGQQQDDIIGKINLLWKTVSKKLNDAPISKSAGNSMALENIASITDIEREELRRKGIKSPSKLFSPKYLSLASIIELNKNPSAPKCVYFINLIVILSKESEAKEGETTTYITPEHGHNITKEAKGEVKEVMEEDESKVETEWEVEEILEEEDEDEDDEYFNSFPTMEELTHHNWLLKNH</sequence>
<evidence type="ECO:0000313" key="1">
    <source>
        <dbReference type="EMBL" id="GJT60409.1"/>
    </source>
</evidence>
<comment type="caution">
    <text evidence="1">The sequence shown here is derived from an EMBL/GenBank/DDBJ whole genome shotgun (WGS) entry which is preliminary data.</text>
</comment>
<keyword evidence="2" id="KW-1185">Reference proteome</keyword>
<proteinExistence type="predicted"/>
<organism evidence="1 2">
    <name type="scientific">Tanacetum coccineum</name>
    <dbReference type="NCBI Taxonomy" id="301880"/>
    <lineage>
        <taxon>Eukaryota</taxon>
        <taxon>Viridiplantae</taxon>
        <taxon>Streptophyta</taxon>
        <taxon>Embryophyta</taxon>
        <taxon>Tracheophyta</taxon>
        <taxon>Spermatophyta</taxon>
        <taxon>Magnoliopsida</taxon>
        <taxon>eudicotyledons</taxon>
        <taxon>Gunneridae</taxon>
        <taxon>Pentapetalae</taxon>
        <taxon>asterids</taxon>
        <taxon>campanulids</taxon>
        <taxon>Asterales</taxon>
        <taxon>Asteraceae</taxon>
        <taxon>Asteroideae</taxon>
        <taxon>Anthemideae</taxon>
        <taxon>Anthemidinae</taxon>
        <taxon>Tanacetum</taxon>
    </lineage>
</organism>
<dbReference type="EMBL" id="BQNB010017197">
    <property type="protein sequence ID" value="GJT60409.1"/>
    <property type="molecule type" value="Genomic_DNA"/>
</dbReference>
<gene>
    <name evidence="1" type="ORF">Tco_1003942</name>
</gene>
<name>A0ABQ5FBL8_9ASTR</name>